<protein>
    <submittedName>
        <fullName evidence="2">Uncharacterized protein</fullName>
    </submittedName>
</protein>
<dbReference type="RefSeq" id="WP_138425241.1">
    <property type="nucleotide sequence ID" value="NZ_CP054518.1"/>
</dbReference>
<evidence type="ECO:0000313" key="3">
    <source>
        <dbReference type="Proteomes" id="UP000304840"/>
    </source>
</evidence>
<gene>
    <name evidence="2" type="ORF">UN65_07020</name>
</gene>
<feature type="compositionally biased region" description="Polar residues" evidence="1">
    <location>
        <begin position="50"/>
        <end position="62"/>
    </location>
</feature>
<sequence>MPEYLAYAIFRNKLNKTDKRMKKSILLFSSLLAIGCKTDNYSIEKMKTPNFPQSTEQFSTTDESNEEDNTPYLIPSEKKKFPFIIDQKVYNELIDLDSPYIAIKDSNVINKLLTPKHKKELISLSKNSNLLKKYSFTKIGERKIKDFKVTFFSSRYHGNRKFITIFANVTKENSSKIIDSKKVGDYYSYAGIGGSKLVTLVMHKTGKIEITTMVDKDKPVMKNLIIGMNGKIVATR</sequence>
<dbReference type="AlphaFoldDB" id="A0AAI8CHM3"/>
<evidence type="ECO:0000256" key="1">
    <source>
        <dbReference type="SAM" id="MobiDB-lite"/>
    </source>
</evidence>
<reference evidence="3" key="1">
    <citation type="submission" date="2016-03" db="EMBL/GenBank/DDBJ databases">
        <title>Flavobacterium columnare strain B185, complete genome.</title>
        <authorList>
            <person name="Sundberg L.-R."/>
            <person name="Papponen P."/>
            <person name="Laanto E."/>
        </authorList>
    </citation>
    <scope>NUCLEOTIDE SEQUENCE [LARGE SCALE GENOMIC DNA]</scope>
    <source>
        <strain evidence="3">B185</strain>
    </source>
</reference>
<accession>A0AAI8CHM3</accession>
<dbReference type="EMBL" id="CP010992">
    <property type="protein sequence ID" value="AMO20118.1"/>
    <property type="molecule type" value="Genomic_DNA"/>
</dbReference>
<name>A0AAI8CHM3_9FLAO</name>
<reference evidence="2 3" key="2">
    <citation type="submission" date="2019-05" db="EMBL/GenBank/DDBJ databases">
        <authorList>
            <person name="Ravantti J.J."/>
        </authorList>
    </citation>
    <scope>NUCLEOTIDE SEQUENCE [LARGE SCALE GENOMIC DNA]</scope>
    <source>
        <strain evidence="2 3">B185</strain>
    </source>
</reference>
<dbReference type="Proteomes" id="UP000304840">
    <property type="component" value="Chromosome"/>
</dbReference>
<evidence type="ECO:0000313" key="2">
    <source>
        <dbReference type="EMBL" id="AMO20118.1"/>
    </source>
</evidence>
<proteinExistence type="predicted"/>
<organism evidence="2 3">
    <name type="scientific">Flavobacterium columnare</name>
    <dbReference type="NCBI Taxonomy" id="996"/>
    <lineage>
        <taxon>Bacteria</taxon>
        <taxon>Pseudomonadati</taxon>
        <taxon>Bacteroidota</taxon>
        <taxon>Flavobacteriia</taxon>
        <taxon>Flavobacteriales</taxon>
        <taxon>Flavobacteriaceae</taxon>
        <taxon>Flavobacterium</taxon>
    </lineage>
</organism>
<feature type="region of interest" description="Disordered" evidence="1">
    <location>
        <begin position="48"/>
        <end position="71"/>
    </location>
</feature>